<dbReference type="EMBL" id="DXFQ01000013">
    <property type="protein sequence ID" value="HIX19121.1"/>
    <property type="molecule type" value="Genomic_DNA"/>
</dbReference>
<dbReference type="Gene3D" id="3.40.50.300">
    <property type="entry name" value="P-loop containing nucleotide triphosphate hydrolases"/>
    <property type="match status" value="1"/>
</dbReference>
<evidence type="ECO:0008006" key="4">
    <source>
        <dbReference type="Google" id="ProtNLM"/>
    </source>
</evidence>
<protein>
    <recommendedName>
        <fullName evidence="4">G domain-containing protein</fullName>
    </recommendedName>
</protein>
<accession>A0A9D1V9Q2</accession>
<keyword evidence="1" id="KW-1133">Transmembrane helix</keyword>
<feature type="transmembrane region" description="Helical" evidence="1">
    <location>
        <begin position="446"/>
        <end position="469"/>
    </location>
</feature>
<sequence>MIKRGYTAGQGLVRYWAHHVLDFWQSVEAARFTDQARELVRALEALQPERRVMVIGAPRSGKSSVAAGLLGSELPLRAPVTGACVRWRFRCSDGDLSDSRFLPKDELEGLEVVDTADCADAVCAERIESLFPRTDVLIATLDCRTMESSPCWEMLQKAEGKVGAVILAITFTDLAEKEELLRIKGSIRLLCRDRLKMRPVALLVSPNEAESREAFAESVQEALDGPDGVRKVIRAAGQAAATLNKSICDVLDNRARVMSSNVDFLNGIETEISNFRSHQMAALKTWVENFVSTFESGRPRLLRRLRFSFGFFYSPVTLLRLDCFARATELAAYRSLVSELWQNLEEADARFVASCEAHWRSVRPRMLAGIDYELGDFPEKDLSTELLRVRSNLVRSLYRPFSDYRLQQKLRVHFKSCAAWMMNALRLICLAVLVAGLFGYFGQTAVATACLCFAALVWGAATLGHWLALRRICRDVTKDLEAFSPVFASAITGAIEEFLLSRVAAYRQLYNSPRMRIAHYEKTLAPLRARYPFLRDQLSAAFHRL</sequence>
<evidence type="ECO:0000256" key="1">
    <source>
        <dbReference type="SAM" id="Phobius"/>
    </source>
</evidence>
<name>A0A9D1V9Q2_9BACT</name>
<dbReference type="SUPFAM" id="SSF52540">
    <property type="entry name" value="P-loop containing nucleoside triphosphate hydrolases"/>
    <property type="match status" value="1"/>
</dbReference>
<organism evidence="2 3">
    <name type="scientific">Candidatus Akkermansia intestinigallinarum</name>
    <dbReference type="NCBI Taxonomy" id="2838431"/>
    <lineage>
        <taxon>Bacteria</taxon>
        <taxon>Pseudomonadati</taxon>
        <taxon>Verrucomicrobiota</taxon>
        <taxon>Verrucomicrobiia</taxon>
        <taxon>Verrucomicrobiales</taxon>
        <taxon>Akkermansiaceae</taxon>
        <taxon>Akkermansia</taxon>
    </lineage>
</organism>
<reference evidence="2" key="2">
    <citation type="submission" date="2021-04" db="EMBL/GenBank/DDBJ databases">
        <authorList>
            <person name="Gilroy R."/>
        </authorList>
    </citation>
    <scope>NUCLEOTIDE SEQUENCE</scope>
    <source>
        <strain evidence="2">14975</strain>
    </source>
</reference>
<comment type="caution">
    <text evidence="2">The sequence shown here is derived from an EMBL/GenBank/DDBJ whole genome shotgun (WGS) entry which is preliminary data.</text>
</comment>
<proteinExistence type="predicted"/>
<keyword evidence="1" id="KW-0472">Membrane</keyword>
<evidence type="ECO:0000313" key="2">
    <source>
        <dbReference type="EMBL" id="HIX19121.1"/>
    </source>
</evidence>
<feature type="transmembrane region" description="Helical" evidence="1">
    <location>
        <begin position="417"/>
        <end position="440"/>
    </location>
</feature>
<dbReference type="InterPro" id="IPR027417">
    <property type="entry name" value="P-loop_NTPase"/>
</dbReference>
<dbReference type="Proteomes" id="UP000823964">
    <property type="component" value="Unassembled WGS sequence"/>
</dbReference>
<reference evidence="2" key="1">
    <citation type="journal article" date="2021" name="PeerJ">
        <title>Extensive microbial diversity within the chicken gut microbiome revealed by metagenomics and culture.</title>
        <authorList>
            <person name="Gilroy R."/>
            <person name="Ravi A."/>
            <person name="Getino M."/>
            <person name="Pursley I."/>
            <person name="Horton D.L."/>
            <person name="Alikhan N.F."/>
            <person name="Baker D."/>
            <person name="Gharbi K."/>
            <person name="Hall N."/>
            <person name="Watson M."/>
            <person name="Adriaenssens E.M."/>
            <person name="Foster-Nyarko E."/>
            <person name="Jarju S."/>
            <person name="Secka A."/>
            <person name="Antonio M."/>
            <person name="Oren A."/>
            <person name="Chaudhuri R.R."/>
            <person name="La Ragione R."/>
            <person name="Hildebrand F."/>
            <person name="Pallen M.J."/>
        </authorList>
    </citation>
    <scope>NUCLEOTIDE SEQUENCE</scope>
    <source>
        <strain evidence="2">14975</strain>
    </source>
</reference>
<gene>
    <name evidence="2" type="ORF">H9862_00790</name>
</gene>
<keyword evidence="1" id="KW-0812">Transmembrane</keyword>
<dbReference type="AlphaFoldDB" id="A0A9D1V9Q2"/>
<evidence type="ECO:0000313" key="3">
    <source>
        <dbReference type="Proteomes" id="UP000823964"/>
    </source>
</evidence>